<organism evidence="10 11">
    <name type="scientific">Devosia psychrophila</name>
    <dbReference type="NCBI Taxonomy" id="728005"/>
    <lineage>
        <taxon>Bacteria</taxon>
        <taxon>Pseudomonadati</taxon>
        <taxon>Pseudomonadota</taxon>
        <taxon>Alphaproteobacteria</taxon>
        <taxon>Hyphomicrobiales</taxon>
        <taxon>Devosiaceae</taxon>
        <taxon>Devosia</taxon>
    </lineage>
</organism>
<evidence type="ECO:0000256" key="9">
    <source>
        <dbReference type="SAM" id="Phobius"/>
    </source>
</evidence>
<protein>
    <submittedName>
        <fullName evidence="10">Uncharacterized protein</fullName>
    </submittedName>
</protein>
<evidence type="ECO:0000313" key="10">
    <source>
        <dbReference type="EMBL" id="SFD16961.1"/>
    </source>
</evidence>
<feature type="transmembrane region" description="Helical" evidence="9">
    <location>
        <begin position="52"/>
        <end position="73"/>
    </location>
</feature>
<sequence length="142" mass="14250">MITTFTPVEALLGGSLIGIAAVALMAVHGRVAGMTGILTGAILPKGDWDWRVAFLVGAIAAPGVITLLTGVALPLQADLPSWAIILGGLLVGIGVTFGGGCTSGHGVCGIARLSRRSTVATATFMAATLVTVFVIRHVLGGF</sequence>
<evidence type="ECO:0000256" key="5">
    <source>
        <dbReference type="ARBA" id="ARBA00022692"/>
    </source>
</evidence>
<feature type="transmembrane region" description="Helical" evidence="9">
    <location>
        <begin position="79"/>
        <end position="98"/>
    </location>
</feature>
<name>A0A1I1Q4B5_9HYPH</name>
<evidence type="ECO:0000256" key="2">
    <source>
        <dbReference type="ARBA" id="ARBA00022448"/>
    </source>
</evidence>
<reference evidence="10 11" key="1">
    <citation type="submission" date="2016-10" db="EMBL/GenBank/DDBJ databases">
        <authorList>
            <person name="de Groot N.N."/>
        </authorList>
    </citation>
    <scope>NUCLEOTIDE SEQUENCE [LARGE SCALE GENOMIC DNA]</scope>
    <source>
        <strain evidence="10 11">CGMCC 1.10210</strain>
    </source>
</reference>
<dbReference type="GO" id="GO:0005886">
    <property type="term" value="C:plasma membrane"/>
    <property type="evidence" value="ECO:0007669"/>
    <property type="project" value="UniProtKB-SubCell"/>
</dbReference>
<feature type="transmembrane region" description="Helical" evidence="9">
    <location>
        <begin position="12"/>
        <end position="31"/>
    </location>
</feature>
<evidence type="ECO:0000256" key="1">
    <source>
        <dbReference type="ARBA" id="ARBA00004429"/>
    </source>
</evidence>
<evidence type="ECO:0000313" key="11">
    <source>
        <dbReference type="Proteomes" id="UP000182258"/>
    </source>
</evidence>
<evidence type="ECO:0000256" key="4">
    <source>
        <dbReference type="ARBA" id="ARBA00022519"/>
    </source>
</evidence>
<keyword evidence="5 9" id="KW-0812">Transmembrane</keyword>
<keyword evidence="4" id="KW-0997">Cell inner membrane</keyword>
<evidence type="ECO:0000256" key="7">
    <source>
        <dbReference type="ARBA" id="ARBA00023136"/>
    </source>
</evidence>
<dbReference type="PANTHER" id="PTHR30574:SF1">
    <property type="entry name" value="SULPHUR TRANSPORT DOMAIN-CONTAINING PROTEIN"/>
    <property type="match status" value="1"/>
</dbReference>
<evidence type="ECO:0000256" key="3">
    <source>
        <dbReference type="ARBA" id="ARBA00022475"/>
    </source>
</evidence>
<proteinExistence type="inferred from homology"/>
<keyword evidence="6 9" id="KW-1133">Transmembrane helix</keyword>
<dbReference type="RefSeq" id="WP_074797706.1">
    <property type="nucleotide sequence ID" value="NZ_FOMB01000025.1"/>
</dbReference>
<keyword evidence="2" id="KW-0813">Transport</keyword>
<dbReference type="EMBL" id="FOMB01000025">
    <property type="protein sequence ID" value="SFD16961.1"/>
    <property type="molecule type" value="Genomic_DNA"/>
</dbReference>
<dbReference type="PANTHER" id="PTHR30574">
    <property type="entry name" value="INNER MEMBRANE PROTEIN YEDE"/>
    <property type="match status" value="1"/>
</dbReference>
<dbReference type="STRING" id="728005.SAMN04488059_12530"/>
<gene>
    <name evidence="10" type="ORF">SAMN04488059_12530</name>
</gene>
<dbReference type="InterPro" id="IPR007272">
    <property type="entry name" value="Sulf_transp_TsuA/YedE"/>
</dbReference>
<dbReference type="AlphaFoldDB" id="A0A1I1Q4B5"/>
<comment type="similarity">
    <text evidence="8">Belongs to the TsuA/YedE (TC 9.B.102) family.</text>
</comment>
<dbReference type="Pfam" id="PF04143">
    <property type="entry name" value="Sulf_transp"/>
    <property type="match status" value="1"/>
</dbReference>
<evidence type="ECO:0000256" key="8">
    <source>
        <dbReference type="ARBA" id="ARBA00035655"/>
    </source>
</evidence>
<keyword evidence="3" id="KW-1003">Cell membrane</keyword>
<evidence type="ECO:0000256" key="6">
    <source>
        <dbReference type="ARBA" id="ARBA00022989"/>
    </source>
</evidence>
<keyword evidence="7 9" id="KW-0472">Membrane</keyword>
<dbReference type="Proteomes" id="UP000182258">
    <property type="component" value="Unassembled WGS sequence"/>
</dbReference>
<feature type="transmembrane region" description="Helical" evidence="9">
    <location>
        <begin position="119"/>
        <end position="139"/>
    </location>
</feature>
<accession>A0A1I1Q4B5</accession>
<comment type="subcellular location">
    <subcellularLocation>
        <location evidence="1">Cell inner membrane</location>
        <topology evidence="1">Multi-pass membrane protein</topology>
    </subcellularLocation>
</comment>